<dbReference type="SUPFAM" id="SSF51735">
    <property type="entry name" value="NAD(P)-binding Rossmann-fold domains"/>
    <property type="match status" value="1"/>
</dbReference>
<dbReference type="InterPro" id="IPR051450">
    <property type="entry name" value="Gfo/Idh/MocA_Oxidoreductases"/>
</dbReference>
<evidence type="ECO:0000313" key="4">
    <source>
        <dbReference type="EMBL" id="TQM24262.1"/>
    </source>
</evidence>
<organism evidence="4 5">
    <name type="scientific">Microbacterium kyungheense</name>
    <dbReference type="NCBI Taxonomy" id="1263636"/>
    <lineage>
        <taxon>Bacteria</taxon>
        <taxon>Bacillati</taxon>
        <taxon>Actinomycetota</taxon>
        <taxon>Actinomycetes</taxon>
        <taxon>Micrococcales</taxon>
        <taxon>Microbacteriaceae</taxon>
        <taxon>Microbacterium</taxon>
    </lineage>
</organism>
<dbReference type="OrthoDB" id="103047at2"/>
<dbReference type="Gene3D" id="3.40.50.720">
    <property type="entry name" value="NAD(P)-binding Rossmann-like Domain"/>
    <property type="match status" value="1"/>
</dbReference>
<dbReference type="Proteomes" id="UP000320235">
    <property type="component" value="Unassembled WGS sequence"/>
</dbReference>
<sequence length="459" mass="49493">MTRQTRYALVGTGARAQMYLGAFTGAHAEDAELVAWADPNPGRLDWNARRLAEAGHPVPQTFDTTELAGAVRRLEVERVIVTAPDFAHADLVVAALEGGADAVVEKPLTIDADGVRRIADAVERTGRSVVVTFNYRYAPRNSALKQLIADGELGEITSVHFEWLLDTSHGADYFRRWHRRKENSGGLLVHKSSHHFDLVNWWLDDLPERVFASGGLRFYGARNAARRGLPERAARGTVDAATRDPFALDLREHDVLRGLYYEQEHHDGYLRDRDVFDEGITIEDNLSLIVDYAGGAGMTYSLNAHSPWEGYTVAVNGTKGRAELSVVERGALLLDGSGRPVVVDPSARPEDVADDTGRPVGERLVVQRHFEAAREIAVPHVTGGHGGADDALLRDLFAGAGADPLGHAASWLDGVRAMAVGVAGNASLATGLPVRVRELPLGAARAALDPRAPAASAAS</sequence>
<comment type="caution">
    <text evidence="4">The sequence shown here is derived from an EMBL/GenBank/DDBJ whole genome shotgun (WGS) entry which is preliminary data.</text>
</comment>
<name>A0A543ERV0_9MICO</name>
<dbReference type="Gene3D" id="3.30.360.10">
    <property type="entry name" value="Dihydrodipicolinate Reductase, domain 2"/>
    <property type="match status" value="1"/>
</dbReference>
<dbReference type="GO" id="GO:0000166">
    <property type="term" value="F:nucleotide binding"/>
    <property type="evidence" value="ECO:0007669"/>
    <property type="project" value="InterPro"/>
</dbReference>
<reference evidence="4 5" key="1">
    <citation type="submission" date="2019-06" db="EMBL/GenBank/DDBJ databases">
        <title>Sequencing the genomes of 1000 actinobacteria strains.</title>
        <authorList>
            <person name="Klenk H.-P."/>
        </authorList>
    </citation>
    <scope>NUCLEOTIDE SEQUENCE [LARGE SCALE GENOMIC DNA]</scope>
    <source>
        <strain evidence="4 5">DSM 105492</strain>
    </source>
</reference>
<dbReference type="InterPro" id="IPR036291">
    <property type="entry name" value="NAD(P)-bd_dom_sf"/>
</dbReference>
<dbReference type="RefSeq" id="WP_141895256.1">
    <property type="nucleotide sequence ID" value="NZ_BAABLH010000016.1"/>
</dbReference>
<keyword evidence="5" id="KW-1185">Reference proteome</keyword>
<gene>
    <name evidence="4" type="ORF">FB391_2775</name>
</gene>
<dbReference type="Pfam" id="PF01408">
    <property type="entry name" value="GFO_IDH_MocA"/>
    <property type="match status" value="1"/>
</dbReference>
<dbReference type="Pfam" id="PF02894">
    <property type="entry name" value="GFO_IDH_MocA_C"/>
    <property type="match status" value="1"/>
</dbReference>
<protein>
    <submittedName>
        <fullName evidence="4">Oxidoreductase family protein</fullName>
    </submittedName>
</protein>
<dbReference type="InterPro" id="IPR004104">
    <property type="entry name" value="Gfo/Idh/MocA-like_OxRdtase_C"/>
</dbReference>
<dbReference type="InterPro" id="IPR000683">
    <property type="entry name" value="Gfo/Idh/MocA-like_OxRdtase_N"/>
</dbReference>
<dbReference type="AlphaFoldDB" id="A0A543ERV0"/>
<dbReference type="EMBL" id="VFPE01000004">
    <property type="protein sequence ID" value="TQM24262.1"/>
    <property type="molecule type" value="Genomic_DNA"/>
</dbReference>
<accession>A0A543ERV0</accession>
<feature type="domain" description="Gfo/Idh/MocA-like oxidoreductase N-terminal" evidence="2">
    <location>
        <begin position="6"/>
        <end position="132"/>
    </location>
</feature>
<evidence type="ECO:0000313" key="5">
    <source>
        <dbReference type="Proteomes" id="UP000320235"/>
    </source>
</evidence>
<comment type="similarity">
    <text evidence="1">Belongs to the Gfo/Idh/MocA family.</text>
</comment>
<dbReference type="SUPFAM" id="SSF55347">
    <property type="entry name" value="Glyceraldehyde-3-phosphate dehydrogenase-like, C-terminal domain"/>
    <property type="match status" value="1"/>
</dbReference>
<evidence type="ECO:0000259" key="3">
    <source>
        <dbReference type="Pfam" id="PF02894"/>
    </source>
</evidence>
<evidence type="ECO:0000256" key="1">
    <source>
        <dbReference type="ARBA" id="ARBA00010928"/>
    </source>
</evidence>
<evidence type="ECO:0000259" key="2">
    <source>
        <dbReference type="Pfam" id="PF01408"/>
    </source>
</evidence>
<dbReference type="PANTHER" id="PTHR43377">
    <property type="entry name" value="BILIVERDIN REDUCTASE A"/>
    <property type="match status" value="1"/>
</dbReference>
<dbReference type="PANTHER" id="PTHR43377:SF2">
    <property type="entry name" value="BINDING ROSSMANN FOLD OXIDOREDUCTASE, PUTATIVE (AFU_ORTHOLOGUE AFUA_4G00560)-RELATED"/>
    <property type="match status" value="1"/>
</dbReference>
<proteinExistence type="inferred from homology"/>
<feature type="domain" description="Gfo/Idh/MocA-like oxidoreductase C-terminal" evidence="3">
    <location>
        <begin position="145"/>
        <end position="435"/>
    </location>
</feature>